<sequence length="142" mass="16052">MSYSDMLDRIHAAISSQSADLEEKISRLKRAKSKIETEQNTSLEEIKQIKKPDLGASWKGNRSEKFNEARDDAYNEMENIITDDYEGYKARIQSKIVMLEIEQGALSAARGLAHTADQLLSKGEEALEELGSTISDLKRRLF</sequence>
<organism evidence="2 4">
    <name type="scientific">Bacillus glycinifermentans</name>
    <dbReference type="NCBI Taxonomy" id="1664069"/>
    <lineage>
        <taxon>Bacteria</taxon>
        <taxon>Bacillati</taxon>
        <taxon>Bacillota</taxon>
        <taxon>Bacilli</taxon>
        <taxon>Bacillales</taxon>
        <taxon>Bacillaceae</taxon>
        <taxon>Bacillus</taxon>
    </lineage>
</organism>
<dbReference type="RefSeq" id="WP_048354253.1">
    <property type="nucleotide sequence ID" value="NZ_CP023481.1"/>
</dbReference>
<accession>A0A0J6EKU3</accession>
<dbReference type="STRING" id="1664069.BGLY_4543"/>
<keyword evidence="1" id="KW-0175">Coiled coil</keyword>
<dbReference type="Proteomes" id="UP000036168">
    <property type="component" value="Unassembled WGS sequence"/>
</dbReference>
<dbReference type="Pfam" id="PF16888">
    <property type="entry name" value="YwqH-like"/>
    <property type="match status" value="1"/>
</dbReference>
<reference evidence="2" key="2">
    <citation type="submission" date="2015-10" db="EMBL/GenBank/DDBJ databases">
        <authorList>
            <person name="Gilbert D.G."/>
        </authorList>
    </citation>
    <scope>NUCLEOTIDE SEQUENCE</scope>
    <source>
        <strain evidence="2">GO-13</strain>
    </source>
</reference>
<evidence type="ECO:0000313" key="5">
    <source>
        <dbReference type="Proteomes" id="UP001341297"/>
    </source>
</evidence>
<dbReference type="EMBL" id="JARRTL010000006">
    <property type="protein sequence ID" value="MEC0483748.1"/>
    <property type="molecule type" value="Genomic_DNA"/>
</dbReference>
<name>A0A0J6EQJ8_9BACI</name>
<dbReference type="OrthoDB" id="2857147at2"/>
<protein>
    <submittedName>
        <fullName evidence="3">DUF5082 family protein</fullName>
    </submittedName>
</protein>
<proteinExistence type="predicted"/>
<reference evidence="3 5" key="3">
    <citation type="submission" date="2023-03" db="EMBL/GenBank/DDBJ databases">
        <title>Agriculturally important microbes genome sequencing.</title>
        <authorList>
            <person name="Dunlap C."/>
        </authorList>
    </citation>
    <scope>NUCLEOTIDE SEQUENCE [LARGE SCALE GENOMIC DNA]</scope>
    <source>
        <strain evidence="3 5">CBP-3203</strain>
    </source>
</reference>
<accession>A0A0J6EQJ8</accession>
<reference evidence="2 4" key="1">
    <citation type="journal article" date="2015" name="Int. J. Syst. Evol. Microbiol.">
        <title>Bacillus glycinifermentans sp. nov., isolated from fermented soybean paste.</title>
        <authorList>
            <person name="Kim S.J."/>
            <person name="Dunlap C.A."/>
            <person name="Kwon S.W."/>
            <person name="Rooney A.P."/>
        </authorList>
    </citation>
    <scope>NUCLEOTIDE SEQUENCE [LARGE SCALE GENOMIC DNA]</scope>
    <source>
        <strain evidence="2 4">GO-13</strain>
    </source>
</reference>
<evidence type="ECO:0000313" key="2">
    <source>
        <dbReference type="EMBL" id="KRT90066.1"/>
    </source>
</evidence>
<evidence type="ECO:0000256" key="1">
    <source>
        <dbReference type="SAM" id="Coils"/>
    </source>
</evidence>
<dbReference type="Proteomes" id="UP001341297">
    <property type="component" value="Unassembled WGS sequence"/>
</dbReference>
<evidence type="ECO:0000313" key="3">
    <source>
        <dbReference type="EMBL" id="MEC0483748.1"/>
    </source>
</evidence>
<keyword evidence="5" id="KW-1185">Reference proteome</keyword>
<dbReference type="AlphaFoldDB" id="A0A0J6EQJ8"/>
<evidence type="ECO:0000313" key="4">
    <source>
        <dbReference type="Proteomes" id="UP000036168"/>
    </source>
</evidence>
<comment type="caution">
    <text evidence="2">The sequence shown here is derived from an EMBL/GenBank/DDBJ whole genome shotgun (WGS) entry which is preliminary data.</text>
</comment>
<dbReference type="InterPro" id="IPR031681">
    <property type="entry name" value="YwqH-like"/>
</dbReference>
<gene>
    <name evidence="2" type="ORF">AB447_205655</name>
    <name evidence="3" type="ORF">P8828_02640</name>
</gene>
<dbReference type="EMBL" id="LECW02000045">
    <property type="protein sequence ID" value="KRT90066.1"/>
    <property type="molecule type" value="Genomic_DNA"/>
</dbReference>
<dbReference type="PATRIC" id="fig|1664069.3.peg.2798"/>
<feature type="coiled-coil region" evidence="1">
    <location>
        <begin position="11"/>
        <end position="41"/>
    </location>
</feature>